<feature type="transmembrane region" description="Helical" evidence="1">
    <location>
        <begin position="171"/>
        <end position="188"/>
    </location>
</feature>
<keyword evidence="1" id="KW-0812">Transmembrane</keyword>
<dbReference type="AlphaFoldDB" id="A0A2H3B6N1"/>
<evidence type="ECO:0000313" key="3">
    <source>
        <dbReference type="Proteomes" id="UP000218334"/>
    </source>
</evidence>
<dbReference type="EMBL" id="KZ293440">
    <property type="protein sequence ID" value="PBK66531.1"/>
    <property type="molecule type" value="Genomic_DNA"/>
</dbReference>
<gene>
    <name evidence="2" type="ORF">ARMSODRAFT_350128</name>
</gene>
<evidence type="ECO:0000256" key="1">
    <source>
        <dbReference type="SAM" id="Phobius"/>
    </source>
</evidence>
<sequence>MRWRFKQWRSSEDTMERGESTNTHYDFGRLQFYAQTCIPKISQTDDRFINALLNPDADTNDSEDGIEGLIKRFDDLEALVVTELEGKFLFLYTYHRLQSVLQLIQPISVAMEGLEPSLRRISFVDSDTKHTYPEFYLAMRQHINNIGQHLRDSQFRLPTFLADFGQPSCDIAIAIVVIVALVTGFMGASKGPTYSELIKLTTVTTTIVAPLLYIRSTAQLVKRIMNARNALFQGVVMFIWSWKKFDTMQRRHTDGERVSVQKDACTPYCTAISVLSCGSLHHTDML</sequence>
<keyword evidence="1" id="KW-1133">Transmembrane helix</keyword>
<keyword evidence="3" id="KW-1185">Reference proteome</keyword>
<name>A0A2H3B6N1_9AGAR</name>
<protein>
    <submittedName>
        <fullName evidence="2">Uncharacterized protein</fullName>
    </submittedName>
</protein>
<proteinExistence type="predicted"/>
<evidence type="ECO:0000313" key="2">
    <source>
        <dbReference type="EMBL" id="PBK66531.1"/>
    </source>
</evidence>
<accession>A0A2H3B6N1</accession>
<reference evidence="3" key="1">
    <citation type="journal article" date="2017" name="Nat. Ecol. Evol.">
        <title>Genome expansion and lineage-specific genetic innovations in the forest pathogenic fungi Armillaria.</title>
        <authorList>
            <person name="Sipos G."/>
            <person name="Prasanna A.N."/>
            <person name="Walter M.C."/>
            <person name="O'Connor E."/>
            <person name="Balint B."/>
            <person name="Krizsan K."/>
            <person name="Kiss B."/>
            <person name="Hess J."/>
            <person name="Varga T."/>
            <person name="Slot J."/>
            <person name="Riley R."/>
            <person name="Boka B."/>
            <person name="Rigling D."/>
            <person name="Barry K."/>
            <person name="Lee J."/>
            <person name="Mihaltcheva S."/>
            <person name="LaButti K."/>
            <person name="Lipzen A."/>
            <person name="Waldron R."/>
            <person name="Moloney N.M."/>
            <person name="Sperisen C."/>
            <person name="Kredics L."/>
            <person name="Vagvoelgyi C."/>
            <person name="Patrignani A."/>
            <person name="Fitzpatrick D."/>
            <person name="Nagy I."/>
            <person name="Doyle S."/>
            <person name="Anderson J.B."/>
            <person name="Grigoriev I.V."/>
            <person name="Gueldener U."/>
            <person name="Muensterkoetter M."/>
            <person name="Nagy L.G."/>
        </authorList>
    </citation>
    <scope>NUCLEOTIDE SEQUENCE [LARGE SCALE GENOMIC DNA]</scope>
    <source>
        <strain evidence="3">28-4</strain>
    </source>
</reference>
<organism evidence="2 3">
    <name type="scientific">Armillaria solidipes</name>
    <dbReference type="NCBI Taxonomy" id="1076256"/>
    <lineage>
        <taxon>Eukaryota</taxon>
        <taxon>Fungi</taxon>
        <taxon>Dikarya</taxon>
        <taxon>Basidiomycota</taxon>
        <taxon>Agaricomycotina</taxon>
        <taxon>Agaricomycetes</taxon>
        <taxon>Agaricomycetidae</taxon>
        <taxon>Agaricales</taxon>
        <taxon>Marasmiineae</taxon>
        <taxon>Physalacriaceae</taxon>
        <taxon>Armillaria</taxon>
    </lineage>
</organism>
<keyword evidence="1" id="KW-0472">Membrane</keyword>
<feature type="transmembrane region" description="Helical" evidence="1">
    <location>
        <begin position="194"/>
        <end position="214"/>
    </location>
</feature>
<dbReference type="Proteomes" id="UP000218334">
    <property type="component" value="Unassembled WGS sequence"/>
</dbReference>